<evidence type="ECO:0008006" key="4">
    <source>
        <dbReference type="Google" id="ProtNLM"/>
    </source>
</evidence>
<organism evidence="2 3">
    <name type="scientific">Canibacter oris</name>
    <dbReference type="NCBI Taxonomy" id="1365628"/>
    <lineage>
        <taxon>Bacteria</taxon>
        <taxon>Bacillati</taxon>
        <taxon>Actinomycetota</taxon>
        <taxon>Actinomycetes</taxon>
        <taxon>Micrococcales</taxon>
        <taxon>Microbacteriaceae</taxon>
        <taxon>Canibacter</taxon>
    </lineage>
</organism>
<dbReference type="AlphaFoldDB" id="A0A840DGT3"/>
<dbReference type="SUPFAM" id="SSF103025">
    <property type="entry name" value="Folate-binding domain"/>
    <property type="match status" value="1"/>
</dbReference>
<keyword evidence="1" id="KW-0809">Transit peptide</keyword>
<dbReference type="PIRSF" id="PIRSF006487">
    <property type="entry name" value="GcvT"/>
    <property type="match status" value="1"/>
</dbReference>
<dbReference type="InterPro" id="IPR045179">
    <property type="entry name" value="YgfZ/GcvT"/>
</dbReference>
<protein>
    <recommendedName>
        <fullName evidence="4">Folate-binding protein</fullName>
    </recommendedName>
</protein>
<dbReference type="InterPro" id="IPR027266">
    <property type="entry name" value="TrmE/GcvT-like"/>
</dbReference>
<dbReference type="RefSeq" id="WP_183304211.1">
    <property type="nucleotide sequence ID" value="NZ_JACIFD010000002.1"/>
</dbReference>
<name>A0A840DGT3_9MICO</name>
<dbReference type="InterPro" id="IPR017703">
    <property type="entry name" value="YgfZ/GCV_T_CS"/>
</dbReference>
<dbReference type="GO" id="GO:0016226">
    <property type="term" value="P:iron-sulfur cluster assembly"/>
    <property type="evidence" value="ECO:0007669"/>
    <property type="project" value="TreeGrafter"/>
</dbReference>
<gene>
    <name evidence="2" type="ORF">F5897_000259</name>
</gene>
<dbReference type="PANTHER" id="PTHR22602">
    <property type="entry name" value="TRANSFERASE CAF17, MITOCHONDRIAL-RELATED"/>
    <property type="match status" value="1"/>
</dbReference>
<evidence type="ECO:0000256" key="1">
    <source>
        <dbReference type="ARBA" id="ARBA00022946"/>
    </source>
</evidence>
<dbReference type="PANTHER" id="PTHR22602:SF0">
    <property type="entry name" value="TRANSFERASE CAF17, MITOCHONDRIAL-RELATED"/>
    <property type="match status" value="1"/>
</dbReference>
<proteinExistence type="predicted"/>
<sequence>MHFGNPLKEGRDFLAGTAAAVRDELATLQISGVDRLTWLHSITSQDLTLLKPGDSTETLLLSPQGKIEQQIAVLATADSLLLMVPRDRAELLLQFLQRMRFTLRVEIADVTAVNAVLELCLPVAAKSQLWEHEALRWLRSSCSTAELDALPVWYDPWSWVPAHGISYYAGGSHPTLENPGIVRVLLPRQQLSLLAAAVTSGDAKIAGSLATTAHEVALWRPTVAELDERALPHEFDLLRSSVHLNKGCYRGQETVAKVHNLGHPPRRLVFVHLDGSAGELPEAGDYLYAVATADEVATAKPVGKLTRAVLHCDWGPIALALVKRSAPTSGAYLVQLRDGTTAAATVETIVDPAAGAVNALDPAVRKALLQVK</sequence>
<reference evidence="2" key="1">
    <citation type="submission" date="2020-08" db="EMBL/GenBank/DDBJ databases">
        <title>Sequencing the genomes of 1000 actinobacteria strains.</title>
        <authorList>
            <person name="Klenk H.-P."/>
        </authorList>
    </citation>
    <scope>NUCLEOTIDE SEQUENCE [LARGE SCALE GENOMIC DNA]</scope>
    <source>
        <strain evidence="2">DSM 27064</strain>
    </source>
</reference>
<evidence type="ECO:0000313" key="3">
    <source>
        <dbReference type="Proteomes" id="UP000571183"/>
    </source>
</evidence>
<evidence type="ECO:0000313" key="2">
    <source>
        <dbReference type="EMBL" id="MBB4070975.1"/>
    </source>
</evidence>
<dbReference type="Gene3D" id="3.30.1360.120">
    <property type="entry name" value="Probable tRNA modification gtpase trme, domain 1"/>
    <property type="match status" value="1"/>
</dbReference>
<dbReference type="Proteomes" id="UP000571183">
    <property type="component" value="Unassembled WGS sequence"/>
</dbReference>
<keyword evidence="3" id="KW-1185">Reference proteome</keyword>
<dbReference type="NCBIfam" id="TIGR03317">
    <property type="entry name" value="ygfZ_signature"/>
    <property type="match status" value="1"/>
</dbReference>
<accession>A0A840DGT3</accession>
<dbReference type="EMBL" id="JACIFD010000002">
    <property type="protein sequence ID" value="MBB4070975.1"/>
    <property type="molecule type" value="Genomic_DNA"/>
</dbReference>
<comment type="caution">
    <text evidence="2">The sequence shown here is derived from an EMBL/GenBank/DDBJ whole genome shotgun (WGS) entry which is preliminary data.</text>
</comment>